<dbReference type="PANTHER" id="PTHR43000">
    <property type="entry name" value="DTDP-D-GLUCOSE 4,6-DEHYDRATASE-RELATED"/>
    <property type="match status" value="1"/>
</dbReference>
<dbReference type="Gene3D" id="3.40.50.720">
    <property type="entry name" value="NAD(P)-binding Rossmann-like Domain"/>
    <property type="match status" value="1"/>
</dbReference>
<dbReference type="AlphaFoldDB" id="A0A0A6UGW8"/>
<protein>
    <submittedName>
        <fullName evidence="3">Oxidoreductase</fullName>
    </submittedName>
</protein>
<accession>A0A0A6UGW8</accession>
<feature type="domain" description="NAD-dependent epimerase/dehydratase" evidence="2">
    <location>
        <begin position="8"/>
        <end position="219"/>
    </location>
</feature>
<dbReference type="eggNOG" id="COG0451">
    <property type="taxonomic scope" value="Bacteria"/>
</dbReference>
<name>A0A0A6UGW8_ACTUT</name>
<comment type="similarity">
    <text evidence="1">Belongs to the NAD(P)-dependent epimerase/dehydratase family.</text>
</comment>
<organism evidence="3 4">
    <name type="scientific">Actinoplanes utahensis</name>
    <dbReference type="NCBI Taxonomy" id="1869"/>
    <lineage>
        <taxon>Bacteria</taxon>
        <taxon>Bacillati</taxon>
        <taxon>Actinomycetota</taxon>
        <taxon>Actinomycetes</taxon>
        <taxon>Micromonosporales</taxon>
        <taxon>Micromonosporaceae</taxon>
        <taxon>Actinoplanes</taxon>
    </lineage>
</organism>
<reference evidence="3 4" key="1">
    <citation type="submission" date="2014-10" db="EMBL/GenBank/DDBJ databases">
        <title>Draft genome sequence of Actinoplanes utahensis NRRL 12052.</title>
        <authorList>
            <person name="Velasco-Bucheli B."/>
            <person name="del Cerro C."/>
            <person name="Hormigo D."/>
            <person name="Garcia J.L."/>
            <person name="Acebal C."/>
            <person name="Arroyo M."/>
            <person name="de la Mata I."/>
        </authorList>
    </citation>
    <scope>NUCLEOTIDE SEQUENCE [LARGE SCALE GENOMIC DNA]</scope>
    <source>
        <strain evidence="3 4">NRRL 12052</strain>
    </source>
</reference>
<dbReference type="InterPro" id="IPR001509">
    <property type="entry name" value="Epimerase_deHydtase"/>
</dbReference>
<dbReference type="InterPro" id="IPR036291">
    <property type="entry name" value="NAD(P)-bd_dom_sf"/>
</dbReference>
<proteinExistence type="inferred from homology"/>
<dbReference type="Proteomes" id="UP000054537">
    <property type="component" value="Unassembled WGS sequence"/>
</dbReference>
<comment type="caution">
    <text evidence="3">The sequence shown here is derived from an EMBL/GenBank/DDBJ whole genome shotgun (WGS) entry which is preliminary data.</text>
</comment>
<evidence type="ECO:0000313" key="4">
    <source>
        <dbReference type="Proteomes" id="UP000054537"/>
    </source>
</evidence>
<dbReference type="Pfam" id="PF01370">
    <property type="entry name" value="Epimerase"/>
    <property type="match status" value="1"/>
</dbReference>
<evidence type="ECO:0000313" key="3">
    <source>
        <dbReference type="EMBL" id="KHD74298.1"/>
    </source>
</evidence>
<keyword evidence="4" id="KW-1185">Reference proteome</keyword>
<dbReference type="STRING" id="1869.MB27_29665"/>
<evidence type="ECO:0000259" key="2">
    <source>
        <dbReference type="Pfam" id="PF01370"/>
    </source>
</evidence>
<dbReference type="SUPFAM" id="SSF51735">
    <property type="entry name" value="NAD(P)-binding Rossmann-fold domains"/>
    <property type="match status" value="1"/>
</dbReference>
<sequence length="324" mass="34091">MKVLNVKVFITGAGGFIARALTARLRAAGHTVGGVDLRPDDAGGIVAGDITADGPWQRAMTGADLVVHTAAVVSNAVGLDGQWRVNVAGTRTVLDAAVRAGATRFVHLSSIRAFSDLGFPDGVTEDHPVRPDGNPYVDTKIAGEQVVLQAHAAGEIAATIVRPGDVYGPGSRPWTVLPVQLIKKNRFLLPAMGNGVFSPVYVDDLVTGLELAMSPPADGQIFTLTGGVGVPCREFFGHYYRMLGRRGPLVAPTAAAVAVAEAMGRAIRLTGGPTEVNAISMRYFARTGTYSIAKARHLLGYEPAIDLTEGMSRTGRWLRAQGLV</sequence>
<evidence type="ECO:0000256" key="1">
    <source>
        <dbReference type="ARBA" id="ARBA00007637"/>
    </source>
</evidence>
<gene>
    <name evidence="3" type="ORF">MB27_29665</name>
</gene>
<dbReference type="EMBL" id="JRTT01000048">
    <property type="protein sequence ID" value="KHD74298.1"/>
    <property type="molecule type" value="Genomic_DNA"/>
</dbReference>